<reference evidence="1" key="1">
    <citation type="journal article" date="2021" name="PeerJ">
        <title>Extensive microbial diversity within the chicken gut microbiome revealed by metagenomics and culture.</title>
        <authorList>
            <person name="Gilroy R."/>
            <person name="Ravi A."/>
            <person name="Getino M."/>
            <person name="Pursley I."/>
            <person name="Horton D.L."/>
            <person name="Alikhan N.F."/>
            <person name="Baker D."/>
            <person name="Gharbi K."/>
            <person name="Hall N."/>
            <person name="Watson M."/>
            <person name="Adriaenssens E.M."/>
            <person name="Foster-Nyarko E."/>
            <person name="Jarju S."/>
            <person name="Secka A."/>
            <person name="Antonio M."/>
            <person name="Oren A."/>
            <person name="Chaudhuri R.R."/>
            <person name="La Ragione R."/>
            <person name="Hildebrand F."/>
            <person name="Pallen M.J."/>
        </authorList>
    </citation>
    <scope>NUCLEOTIDE SEQUENCE</scope>
    <source>
        <strain evidence="1">CHK188-5543</strain>
    </source>
</reference>
<comment type="caution">
    <text evidence="1">The sequence shown here is derived from an EMBL/GenBank/DDBJ whole genome shotgun (WGS) entry which is preliminary data.</text>
</comment>
<accession>A0A9D1WS71</accession>
<dbReference type="AlphaFoldDB" id="A0A9D1WS71"/>
<evidence type="ECO:0000313" key="1">
    <source>
        <dbReference type="EMBL" id="HIX66218.1"/>
    </source>
</evidence>
<reference evidence="1" key="2">
    <citation type="submission" date="2021-04" db="EMBL/GenBank/DDBJ databases">
        <authorList>
            <person name="Gilroy R."/>
        </authorList>
    </citation>
    <scope>NUCLEOTIDE SEQUENCE</scope>
    <source>
        <strain evidence="1">CHK188-5543</strain>
    </source>
</reference>
<dbReference type="EMBL" id="DXES01000175">
    <property type="protein sequence ID" value="HIX66218.1"/>
    <property type="molecule type" value="Genomic_DNA"/>
</dbReference>
<evidence type="ECO:0000313" key="2">
    <source>
        <dbReference type="Proteomes" id="UP000886800"/>
    </source>
</evidence>
<gene>
    <name evidence="1" type="ORF">H9736_08225</name>
</gene>
<dbReference type="Proteomes" id="UP000886800">
    <property type="component" value="Unassembled WGS sequence"/>
</dbReference>
<organism evidence="1 2">
    <name type="scientific">Candidatus Anaerotruncus excrementipullorum</name>
    <dbReference type="NCBI Taxonomy" id="2838465"/>
    <lineage>
        <taxon>Bacteria</taxon>
        <taxon>Bacillati</taxon>
        <taxon>Bacillota</taxon>
        <taxon>Clostridia</taxon>
        <taxon>Eubacteriales</taxon>
        <taxon>Oscillospiraceae</taxon>
        <taxon>Anaerotruncus</taxon>
    </lineage>
</organism>
<name>A0A9D1WS71_9FIRM</name>
<proteinExistence type="predicted"/>
<protein>
    <submittedName>
        <fullName evidence="1">Uncharacterized protein</fullName>
    </submittedName>
</protein>
<sequence length="120" mass="13783">MDRTTKRMSKIMDELIRFFFQIGSSGIHMDLRRMGDGYALALKSDFTPENRPKVEEMKEIFETAEKNVGIEEIYWGLAGEDYGGEDSELQLVAQMADLLKLEIMGNQVEMVVCRKKRPDA</sequence>